<protein>
    <submittedName>
        <fullName evidence="1">ATP synthase subunit s, mitochondrial</fullName>
    </submittedName>
</protein>
<accession>A0A154PDV8</accession>
<dbReference type="EMBL" id="KQ434870">
    <property type="protein sequence ID" value="KZC09584.1"/>
    <property type="molecule type" value="Genomic_DNA"/>
</dbReference>
<dbReference type="Gene3D" id="3.80.10.10">
    <property type="entry name" value="Ribonuclease Inhibitor"/>
    <property type="match status" value="1"/>
</dbReference>
<dbReference type="SUPFAM" id="SSF52047">
    <property type="entry name" value="RNI-like"/>
    <property type="match status" value="1"/>
</dbReference>
<gene>
    <name evidence="1" type="ORF">WN55_00256</name>
</gene>
<reference evidence="1 2" key="1">
    <citation type="submission" date="2015-07" db="EMBL/GenBank/DDBJ databases">
        <title>The genome of Dufourea novaeangliae.</title>
        <authorList>
            <person name="Pan H."/>
            <person name="Kapheim K."/>
        </authorList>
    </citation>
    <scope>NUCLEOTIDE SEQUENCE [LARGE SCALE GENOMIC DNA]</scope>
    <source>
        <strain evidence="1">0120121106</strain>
        <tissue evidence="1">Whole body</tissue>
    </source>
</reference>
<name>A0A154PDV8_DUFNO</name>
<feature type="non-terminal residue" evidence="1">
    <location>
        <position position="1"/>
    </location>
</feature>
<proteinExistence type="predicted"/>
<dbReference type="AlphaFoldDB" id="A0A154PDV8"/>
<evidence type="ECO:0000313" key="2">
    <source>
        <dbReference type="Proteomes" id="UP000076502"/>
    </source>
</evidence>
<dbReference type="Proteomes" id="UP000076502">
    <property type="component" value="Unassembled WGS sequence"/>
</dbReference>
<keyword evidence="2" id="KW-1185">Reference proteome</keyword>
<organism evidence="1 2">
    <name type="scientific">Dufourea novaeangliae</name>
    <name type="common">Sweat bee</name>
    <dbReference type="NCBI Taxonomy" id="178035"/>
    <lineage>
        <taxon>Eukaryota</taxon>
        <taxon>Metazoa</taxon>
        <taxon>Ecdysozoa</taxon>
        <taxon>Arthropoda</taxon>
        <taxon>Hexapoda</taxon>
        <taxon>Insecta</taxon>
        <taxon>Pterygota</taxon>
        <taxon>Neoptera</taxon>
        <taxon>Endopterygota</taxon>
        <taxon>Hymenoptera</taxon>
        <taxon>Apocrita</taxon>
        <taxon>Aculeata</taxon>
        <taxon>Apoidea</taxon>
        <taxon>Anthophila</taxon>
        <taxon>Halictidae</taxon>
        <taxon>Rophitinae</taxon>
        <taxon>Dufourea</taxon>
    </lineage>
</organism>
<dbReference type="InterPro" id="IPR032675">
    <property type="entry name" value="LRR_dom_sf"/>
</dbReference>
<dbReference type="OrthoDB" id="5859291at2759"/>
<evidence type="ECO:0000313" key="1">
    <source>
        <dbReference type="EMBL" id="KZC09584.1"/>
    </source>
</evidence>
<dbReference type="STRING" id="178035.A0A154PDV8"/>
<sequence length="188" mass="21628">ILNKLNSVVPHGTRNQVRPFFYWLTIIFNRVDEDRRKLVGPDLACAEWLLKNGAFVRWKDSSKELTDYNLLPSTRGDYYIEAVNANNAGITHVGFPYFEGCKHITEVKLESCKYISDQTIPFLSLLKDSLIDLKIIKCKSVTDEGLQGLKPLENLKTLQVQGISYLKDRKFIHEELLKILPDCKIDIQ</sequence>